<dbReference type="GO" id="GO:1990904">
    <property type="term" value="C:ribonucleoprotein complex"/>
    <property type="evidence" value="ECO:0007669"/>
    <property type="project" value="UniProtKB-KW"/>
</dbReference>
<accession>A0A1G2R5N2</accession>
<organism evidence="5 6">
    <name type="scientific">Candidatus Wildermuthbacteria bacterium RIFCSPHIGHO2_02_FULL_48_16</name>
    <dbReference type="NCBI Taxonomy" id="1802453"/>
    <lineage>
        <taxon>Bacteria</taxon>
        <taxon>Candidatus Wildermuthiibacteriota</taxon>
    </lineage>
</organism>
<dbReference type="GO" id="GO:0003735">
    <property type="term" value="F:structural constituent of ribosome"/>
    <property type="evidence" value="ECO:0007669"/>
    <property type="project" value="InterPro"/>
</dbReference>
<dbReference type="SUPFAM" id="SSF54189">
    <property type="entry name" value="Ribosomal proteins S24e, L23 and L15e"/>
    <property type="match status" value="1"/>
</dbReference>
<gene>
    <name evidence="4" type="primary">rplW</name>
    <name evidence="5" type="ORF">A3J68_01705</name>
</gene>
<keyword evidence="4" id="KW-0694">RNA-binding</keyword>
<dbReference type="Gene3D" id="3.30.70.330">
    <property type="match status" value="1"/>
</dbReference>
<evidence type="ECO:0000256" key="4">
    <source>
        <dbReference type="HAMAP-Rule" id="MF_01369"/>
    </source>
</evidence>
<comment type="similarity">
    <text evidence="1 4">Belongs to the universal ribosomal protein uL23 family.</text>
</comment>
<dbReference type="GO" id="GO:0019843">
    <property type="term" value="F:rRNA binding"/>
    <property type="evidence" value="ECO:0007669"/>
    <property type="project" value="UniProtKB-UniRule"/>
</dbReference>
<comment type="caution">
    <text evidence="5">The sequence shown here is derived from an EMBL/GenBank/DDBJ whole genome shotgun (WGS) entry which is preliminary data.</text>
</comment>
<protein>
    <recommendedName>
        <fullName evidence="4">Large ribosomal subunit protein uL23</fullName>
    </recommendedName>
</protein>
<dbReference type="EMBL" id="MHTY01000030">
    <property type="protein sequence ID" value="OHA68165.1"/>
    <property type="molecule type" value="Genomic_DNA"/>
</dbReference>
<dbReference type="InterPro" id="IPR013025">
    <property type="entry name" value="Ribosomal_uL23-like"/>
</dbReference>
<evidence type="ECO:0000313" key="6">
    <source>
        <dbReference type="Proteomes" id="UP000178529"/>
    </source>
</evidence>
<keyword evidence="2 4" id="KW-0689">Ribosomal protein</keyword>
<comment type="function">
    <text evidence="4">One of the early assembly proteins it binds 23S rRNA. One of the proteins that surrounds the polypeptide exit tunnel on the outside of the ribosome. Forms the main docking site for trigger factor binding to the ribosome.</text>
</comment>
<dbReference type="AlphaFoldDB" id="A0A1G2R5N2"/>
<dbReference type="HAMAP" id="MF_01369_B">
    <property type="entry name" value="Ribosomal_uL23_B"/>
    <property type="match status" value="1"/>
</dbReference>
<sequence length="93" mass="10330">MSSVGVIVSPHITEKAGVLEKKGEYIFNVYPRTNKQEIKNAVEKTYGVKVTKVNIINIPAKRKRVGKHMGHALAVRKAVVSLQKGHAIELMPR</sequence>
<dbReference type="Proteomes" id="UP000178529">
    <property type="component" value="Unassembled WGS sequence"/>
</dbReference>
<dbReference type="InterPro" id="IPR012678">
    <property type="entry name" value="Ribosomal_uL23/eL15/eS24_sf"/>
</dbReference>
<evidence type="ECO:0000256" key="2">
    <source>
        <dbReference type="ARBA" id="ARBA00022980"/>
    </source>
</evidence>
<proteinExistence type="inferred from homology"/>
<evidence type="ECO:0000313" key="5">
    <source>
        <dbReference type="EMBL" id="OHA68165.1"/>
    </source>
</evidence>
<keyword evidence="4" id="KW-0699">rRNA-binding</keyword>
<dbReference type="PANTHER" id="PTHR11620">
    <property type="entry name" value="60S RIBOSOMAL PROTEIN L23A"/>
    <property type="match status" value="1"/>
</dbReference>
<name>A0A1G2R5N2_9BACT</name>
<dbReference type="NCBIfam" id="NF004363">
    <property type="entry name" value="PRK05738.2-4"/>
    <property type="match status" value="1"/>
</dbReference>
<evidence type="ECO:0000256" key="3">
    <source>
        <dbReference type="ARBA" id="ARBA00023274"/>
    </source>
</evidence>
<dbReference type="GO" id="GO:0006412">
    <property type="term" value="P:translation"/>
    <property type="evidence" value="ECO:0007669"/>
    <property type="project" value="UniProtKB-UniRule"/>
</dbReference>
<dbReference type="GO" id="GO:0005840">
    <property type="term" value="C:ribosome"/>
    <property type="evidence" value="ECO:0007669"/>
    <property type="project" value="UniProtKB-KW"/>
</dbReference>
<comment type="subunit">
    <text evidence="4">Part of the 50S ribosomal subunit. Contacts protein L29, and trigger factor when it is bound to the ribosome.</text>
</comment>
<evidence type="ECO:0000256" key="1">
    <source>
        <dbReference type="ARBA" id="ARBA00006700"/>
    </source>
</evidence>
<reference evidence="5 6" key="1">
    <citation type="journal article" date="2016" name="Nat. Commun.">
        <title>Thousands of microbial genomes shed light on interconnected biogeochemical processes in an aquifer system.</title>
        <authorList>
            <person name="Anantharaman K."/>
            <person name="Brown C.T."/>
            <person name="Hug L.A."/>
            <person name="Sharon I."/>
            <person name="Castelle C.J."/>
            <person name="Probst A.J."/>
            <person name="Thomas B.C."/>
            <person name="Singh A."/>
            <person name="Wilkins M.J."/>
            <person name="Karaoz U."/>
            <person name="Brodie E.L."/>
            <person name="Williams K.H."/>
            <person name="Hubbard S.S."/>
            <person name="Banfield J.F."/>
        </authorList>
    </citation>
    <scope>NUCLEOTIDE SEQUENCE [LARGE SCALE GENOMIC DNA]</scope>
</reference>
<dbReference type="InterPro" id="IPR012677">
    <property type="entry name" value="Nucleotide-bd_a/b_plait_sf"/>
</dbReference>
<keyword evidence="3 4" id="KW-0687">Ribonucleoprotein</keyword>
<dbReference type="Pfam" id="PF00276">
    <property type="entry name" value="Ribosomal_L23"/>
    <property type="match status" value="1"/>
</dbReference>